<dbReference type="STRING" id="1441469.A0A225AC56"/>
<protein>
    <recommendedName>
        <fullName evidence="4">Integral membrane protein</fullName>
    </recommendedName>
</protein>
<feature type="transmembrane region" description="Helical" evidence="1">
    <location>
        <begin position="199"/>
        <end position="218"/>
    </location>
</feature>
<sequence>MSLKTPNTIEAIPKQWSISPDYCLRFVKKRHGRYRFDPENQSRLRNSLLAAVGFFELANAGDFAANVWNQVPAPKYAIALMAVGGTMALFMTYFAYRDARLSWFNLKGLRTERRHLLRTLEEVEAGNEQQQTTGTFHVVNALLDVNRREMGTEIIDRIGMDSLMGFGALMVGVGALLAIDGADHHAWQASNLLSGYIGNAPMAIYGLVNLLWSIYVWLRARRHGIAYAVKQSSQDDGIDATVGVLLTRRIHSVQLHATLNGVTGVVAGAASLVTATMWWGYVVLIPCITISVIVNYLWRHRLGYDRPLFIEQLPIIDEASLIEELKHINAIQQVLLSSKKSKSKSTSTSTSTSTSLSSSLAAFSGAVSDPQSFSSTLDFMARHELLEDFCLRVLNDKELSARVFDHTTDPNVTVYPCTLASVDDESVTRRLHEVACLCIDELGLMHLKYRERYLLETLGCYMTGSAGSSKFENAV</sequence>
<name>A0A225AC56_TALAT</name>
<feature type="transmembrane region" description="Helical" evidence="1">
    <location>
        <begin position="278"/>
        <end position="298"/>
    </location>
</feature>
<evidence type="ECO:0008006" key="4">
    <source>
        <dbReference type="Google" id="ProtNLM"/>
    </source>
</evidence>
<evidence type="ECO:0000256" key="1">
    <source>
        <dbReference type="SAM" id="Phobius"/>
    </source>
</evidence>
<evidence type="ECO:0000313" key="2">
    <source>
        <dbReference type="EMBL" id="OKL58691.1"/>
    </source>
</evidence>
<feature type="transmembrane region" description="Helical" evidence="1">
    <location>
        <begin position="255"/>
        <end position="272"/>
    </location>
</feature>
<feature type="transmembrane region" description="Helical" evidence="1">
    <location>
        <begin position="76"/>
        <end position="96"/>
    </location>
</feature>
<keyword evidence="1" id="KW-0812">Transmembrane</keyword>
<dbReference type="EMBL" id="LFMY01000009">
    <property type="protein sequence ID" value="OKL58691.1"/>
    <property type="molecule type" value="Genomic_DNA"/>
</dbReference>
<keyword evidence="1" id="KW-1133">Transmembrane helix</keyword>
<dbReference type="GeneID" id="31006033"/>
<dbReference type="RefSeq" id="XP_020118812.1">
    <property type="nucleotide sequence ID" value="XM_020268583.1"/>
</dbReference>
<organism evidence="2 3">
    <name type="scientific">Talaromyces atroroseus</name>
    <dbReference type="NCBI Taxonomy" id="1441469"/>
    <lineage>
        <taxon>Eukaryota</taxon>
        <taxon>Fungi</taxon>
        <taxon>Dikarya</taxon>
        <taxon>Ascomycota</taxon>
        <taxon>Pezizomycotina</taxon>
        <taxon>Eurotiomycetes</taxon>
        <taxon>Eurotiomycetidae</taxon>
        <taxon>Eurotiales</taxon>
        <taxon>Trichocomaceae</taxon>
        <taxon>Talaromyces</taxon>
        <taxon>Talaromyces sect. Trachyspermi</taxon>
    </lineage>
</organism>
<dbReference type="Proteomes" id="UP000214365">
    <property type="component" value="Unassembled WGS sequence"/>
</dbReference>
<proteinExistence type="predicted"/>
<keyword evidence="3" id="KW-1185">Reference proteome</keyword>
<reference evidence="2 3" key="1">
    <citation type="submission" date="2015-06" db="EMBL/GenBank/DDBJ databases">
        <title>Talaromyces atroroseus IBT 11181 draft genome.</title>
        <authorList>
            <person name="Rasmussen K.B."/>
            <person name="Rasmussen S."/>
            <person name="Petersen B."/>
            <person name="Sicheritz-Ponten T."/>
            <person name="Mortensen U.H."/>
            <person name="Thrane U."/>
        </authorList>
    </citation>
    <scope>NUCLEOTIDE SEQUENCE [LARGE SCALE GENOMIC DNA]</scope>
    <source>
        <strain evidence="2 3">IBT 11181</strain>
    </source>
</reference>
<accession>A0A225AC56</accession>
<keyword evidence="1" id="KW-0472">Membrane</keyword>
<gene>
    <name evidence="2" type="ORF">UA08_06277</name>
</gene>
<comment type="caution">
    <text evidence="2">The sequence shown here is derived from an EMBL/GenBank/DDBJ whole genome shotgun (WGS) entry which is preliminary data.</text>
</comment>
<evidence type="ECO:0000313" key="3">
    <source>
        <dbReference type="Proteomes" id="UP000214365"/>
    </source>
</evidence>
<dbReference type="AlphaFoldDB" id="A0A225AC56"/>
<feature type="transmembrane region" description="Helical" evidence="1">
    <location>
        <begin position="158"/>
        <end position="179"/>
    </location>
</feature>
<dbReference type="OrthoDB" id="5089392at2759"/>